<name>A0AAV5APB4_9AGAM</name>
<protein>
    <recommendedName>
        <fullName evidence="3">Peptide-O-fucosyltransferase</fullName>
    </recommendedName>
</protein>
<dbReference type="Gene3D" id="3.40.50.11350">
    <property type="match status" value="1"/>
</dbReference>
<dbReference type="CDD" id="cd11296">
    <property type="entry name" value="O-FucT_like"/>
    <property type="match status" value="1"/>
</dbReference>
<dbReference type="AlphaFoldDB" id="A0AAV5APB4"/>
<evidence type="ECO:0000313" key="2">
    <source>
        <dbReference type="Proteomes" id="UP001050691"/>
    </source>
</evidence>
<keyword evidence="2" id="KW-1185">Reference proteome</keyword>
<sequence length="354" mass="40484">MQAQEILLFHHLALETSRKYVYQPLVWRPRGEKAIVPLSAFLPSVTHDSLSSIVFEQVCPEEEVLHVRLRAATWSEQWEYAVSKLKEDTKCMVVDDWIMSWNYLASPGIWPIWSKFETYLKNYYYWSPSILSITERIQNKLELQSETPGKGQPYLAIHLRRGEFMFKKDSPSTTLSAKSVLSGDFEEHCEHLAFKKIGFTTWATLPILQPSVFPPSIVPSNMSSVIEHCYPSITRILSAITLQAKRHPEARKLLILHDGTLDHPLVYVDLYRIRAALTSEVWTQQQGWQNGPMKQISTTEGFIGWGEHDWMVCVDVELARRSTAFIGNGFSSLSTQVSALRMADGSSEEDITFV</sequence>
<accession>A0AAV5APB4</accession>
<gene>
    <name evidence="1" type="ORF">Clacol_009157</name>
</gene>
<reference evidence="1" key="1">
    <citation type="submission" date="2021-10" db="EMBL/GenBank/DDBJ databases">
        <title>De novo Genome Assembly of Clathrus columnatus (Basidiomycota, Fungi) Using Illumina and Nanopore Sequence Data.</title>
        <authorList>
            <person name="Ogiso-Tanaka E."/>
            <person name="Itagaki H."/>
            <person name="Hosoya T."/>
            <person name="Hosaka K."/>
        </authorList>
    </citation>
    <scope>NUCLEOTIDE SEQUENCE</scope>
    <source>
        <strain evidence="1">MO-923</strain>
    </source>
</reference>
<proteinExistence type="predicted"/>
<dbReference type="Proteomes" id="UP001050691">
    <property type="component" value="Unassembled WGS sequence"/>
</dbReference>
<organism evidence="1 2">
    <name type="scientific">Clathrus columnatus</name>
    <dbReference type="NCBI Taxonomy" id="1419009"/>
    <lineage>
        <taxon>Eukaryota</taxon>
        <taxon>Fungi</taxon>
        <taxon>Dikarya</taxon>
        <taxon>Basidiomycota</taxon>
        <taxon>Agaricomycotina</taxon>
        <taxon>Agaricomycetes</taxon>
        <taxon>Phallomycetidae</taxon>
        <taxon>Phallales</taxon>
        <taxon>Clathraceae</taxon>
        <taxon>Clathrus</taxon>
    </lineage>
</organism>
<evidence type="ECO:0000313" key="1">
    <source>
        <dbReference type="EMBL" id="GJJ14888.1"/>
    </source>
</evidence>
<dbReference type="EMBL" id="BPWL01000010">
    <property type="protein sequence ID" value="GJJ14888.1"/>
    <property type="molecule type" value="Genomic_DNA"/>
</dbReference>
<evidence type="ECO:0008006" key="3">
    <source>
        <dbReference type="Google" id="ProtNLM"/>
    </source>
</evidence>
<comment type="caution">
    <text evidence="1">The sequence shown here is derived from an EMBL/GenBank/DDBJ whole genome shotgun (WGS) entry which is preliminary data.</text>
</comment>